<proteinExistence type="predicted"/>
<dbReference type="AlphaFoldDB" id="A0A9Q0H8F1"/>
<dbReference type="SMART" id="SM00100">
    <property type="entry name" value="cNMP"/>
    <property type="match status" value="1"/>
</dbReference>
<dbReference type="PROSITE" id="PS50042">
    <property type="entry name" value="CNMP_BINDING_3"/>
    <property type="match status" value="1"/>
</dbReference>
<feature type="transmembrane region" description="Helical" evidence="3">
    <location>
        <begin position="217"/>
        <end position="235"/>
    </location>
</feature>
<dbReference type="SUPFAM" id="SSF51206">
    <property type="entry name" value="cAMP-binding domain-like"/>
    <property type="match status" value="1"/>
</dbReference>
<keyword evidence="1" id="KW-0813">Transport</keyword>
<feature type="transmembrane region" description="Helical" evidence="3">
    <location>
        <begin position="384"/>
        <end position="405"/>
    </location>
</feature>
<protein>
    <recommendedName>
        <fullName evidence="4">Cyclic nucleotide-binding domain-containing protein</fullName>
    </recommendedName>
</protein>
<dbReference type="GO" id="GO:0016020">
    <property type="term" value="C:membrane"/>
    <property type="evidence" value="ECO:0007669"/>
    <property type="project" value="UniProtKB-SubCell"/>
</dbReference>
<name>A0A9Q0H8F1_9MAGN</name>
<comment type="caution">
    <text evidence="5">The sequence shown here is derived from an EMBL/GenBank/DDBJ whole genome shotgun (WGS) entry which is preliminary data.</text>
</comment>
<reference evidence="5" key="1">
    <citation type="journal article" date="2023" name="Plant J.">
        <title>The genome of the king protea, Protea cynaroides.</title>
        <authorList>
            <person name="Chang J."/>
            <person name="Duong T.A."/>
            <person name="Schoeman C."/>
            <person name="Ma X."/>
            <person name="Roodt D."/>
            <person name="Barker N."/>
            <person name="Li Z."/>
            <person name="Van de Peer Y."/>
            <person name="Mizrachi E."/>
        </authorList>
    </citation>
    <scope>NUCLEOTIDE SEQUENCE</scope>
    <source>
        <tissue evidence="5">Young leaves</tissue>
    </source>
</reference>
<dbReference type="InterPro" id="IPR014710">
    <property type="entry name" value="RmlC-like_jellyroll"/>
</dbReference>
<dbReference type="Gene3D" id="2.60.120.10">
    <property type="entry name" value="Jelly Rolls"/>
    <property type="match status" value="1"/>
</dbReference>
<evidence type="ECO:0000313" key="5">
    <source>
        <dbReference type="EMBL" id="KAJ4960536.1"/>
    </source>
</evidence>
<dbReference type="InterPro" id="IPR000595">
    <property type="entry name" value="cNMP-bd_dom"/>
</dbReference>
<feature type="domain" description="Cyclic nucleotide-binding" evidence="4">
    <location>
        <begin position="511"/>
        <end position="590"/>
    </location>
</feature>
<dbReference type="PANTHER" id="PTHR45651:SF50">
    <property type="entry name" value="CYCLIC NUCLEOTIDE-GATED ION CHANNEL 2"/>
    <property type="match status" value="1"/>
</dbReference>
<feature type="transmembrane region" description="Helical" evidence="3">
    <location>
        <begin position="411"/>
        <end position="432"/>
    </location>
</feature>
<keyword evidence="3" id="KW-0472">Membrane</keyword>
<evidence type="ECO:0000256" key="3">
    <source>
        <dbReference type="SAM" id="Phobius"/>
    </source>
</evidence>
<dbReference type="GO" id="GO:0034220">
    <property type="term" value="P:monoatomic ion transmembrane transport"/>
    <property type="evidence" value="ECO:0007669"/>
    <property type="project" value="UniProtKB-KW"/>
</dbReference>
<organism evidence="5 6">
    <name type="scientific">Protea cynaroides</name>
    <dbReference type="NCBI Taxonomy" id="273540"/>
    <lineage>
        <taxon>Eukaryota</taxon>
        <taxon>Viridiplantae</taxon>
        <taxon>Streptophyta</taxon>
        <taxon>Embryophyta</taxon>
        <taxon>Tracheophyta</taxon>
        <taxon>Spermatophyta</taxon>
        <taxon>Magnoliopsida</taxon>
        <taxon>Proteales</taxon>
        <taxon>Proteaceae</taxon>
        <taxon>Protea</taxon>
    </lineage>
</organism>
<feature type="transmembrane region" description="Helical" evidence="3">
    <location>
        <begin position="286"/>
        <end position="312"/>
    </location>
</feature>
<keyword evidence="3" id="KW-0812">Transmembrane</keyword>
<evidence type="ECO:0000259" key="4">
    <source>
        <dbReference type="PROSITE" id="PS50042"/>
    </source>
</evidence>
<keyword evidence="6" id="KW-1185">Reference proteome</keyword>
<evidence type="ECO:0000256" key="1">
    <source>
        <dbReference type="ARBA" id="ARBA00023286"/>
    </source>
</evidence>
<dbReference type="EMBL" id="JAMYWD010000009">
    <property type="protein sequence ID" value="KAJ4960536.1"/>
    <property type="molecule type" value="Genomic_DNA"/>
</dbReference>
<dbReference type="InterPro" id="IPR018490">
    <property type="entry name" value="cNMP-bd_dom_sf"/>
</dbReference>
<evidence type="ECO:0000313" key="6">
    <source>
        <dbReference type="Proteomes" id="UP001141806"/>
    </source>
</evidence>
<keyword evidence="3" id="KW-1133">Transmembrane helix</keyword>
<dbReference type="OrthoDB" id="421226at2759"/>
<dbReference type="Gene3D" id="1.10.287.630">
    <property type="entry name" value="Helix hairpin bin"/>
    <property type="match status" value="1"/>
</dbReference>
<keyword evidence="2" id="KW-0407">Ion channel</keyword>
<keyword evidence="1" id="KW-1071">Ligand-gated ion channel</keyword>
<keyword evidence="1" id="KW-0406">Ion transport</keyword>
<feature type="transmembrane region" description="Helical" evidence="3">
    <location>
        <begin position="247"/>
        <end position="266"/>
    </location>
</feature>
<gene>
    <name evidence="5" type="ORF">NE237_020446</name>
</gene>
<accession>A0A9Q0H8F1</accession>
<dbReference type="PANTHER" id="PTHR45651">
    <property type="entry name" value="CYCLIC NUCLEOTIDE-GATED ION CHANNEL 15-RELATED-RELATED"/>
    <property type="match status" value="1"/>
</dbReference>
<sequence>MNVKLLAPILGVWDTFMYNVVTWIEKFQWWKKDGGGDEEATESSESPSSLVECYACTQEGVPAFHSTTCDRVHPPEWESTAGSYLVRISEPRSKSNRKRSSTLKGPLGRVLDPWSKGVRRWNSVFLLARGMSLAIDPLFFYALSIGKDGTPCLTMDVVVAASVTLLRTLVDVVHIFYMCLQFRLAYVSKESLVIGCGKLVWDPSAIASHYVSSFEAFWFDALVILPIPQAVLWLVVPKLVREGKIQVTMIILLLVYLFQFLIKTYHITCIMIKGLQKVTGYIFGTIWWALAYNIIAYFMGAHVLGGCWYALAIHRIGSCVAKLCDGGKKCNATMFCGNNSTRPTGIPDGSTCLNINGPYRYGIYKETIPVVSSDSLAVKISYPIYWGMLNLSTLGNVIIPTSYWLEVIFSIIAVLSGMLLFTLLVGNIQLLLRAMSSKRRKMQWRRRILEGWMNRRQFPSHLRKRVRCYEHQRWVAMDEQDEMELIEGLPEGLRRDIKRYLSLDLLKKVPLFQHLDDLILDNICDRVRPLVFFKDEKIITEGDTVQKMVFVVHGQLQSSQTVNKGMVATSMLGPGSFFGDELLSWCLRRPFIDRLPLSSATFLCVKTTEAFGLEAKDLRFITDHFRYNFANEKLKRTARSYSSNWRTWAAVIIQLAWRRYKKRTRDSMIQGMEIHNGNSDALLMRYAAMFMAQRPHDHLE</sequence>
<dbReference type="Proteomes" id="UP001141806">
    <property type="component" value="Unassembled WGS sequence"/>
</dbReference>
<dbReference type="Gene3D" id="1.10.287.70">
    <property type="match status" value="1"/>
</dbReference>
<evidence type="ECO:0000256" key="2">
    <source>
        <dbReference type="ARBA" id="ARBA00023303"/>
    </source>
</evidence>
<dbReference type="SUPFAM" id="SSF81324">
    <property type="entry name" value="Voltage-gated potassium channels"/>
    <property type="match status" value="1"/>
</dbReference>
<dbReference type="CDD" id="cd00038">
    <property type="entry name" value="CAP_ED"/>
    <property type="match status" value="1"/>
</dbReference>